<dbReference type="Pfam" id="PF10613">
    <property type="entry name" value="Lig_chan-Glu_bd"/>
    <property type="match status" value="1"/>
</dbReference>
<keyword evidence="11" id="KW-0407">Ion channel</keyword>
<protein>
    <recommendedName>
        <fullName evidence="12">Ionotropic glutamate receptor L-glutamate and glycine-binding domain-containing protein</fullName>
    </recommendedName>
</protein>
<dbReference type="InterPro" id="IPR052192">
    <property type="entry name" value="Insect_Ionotropic_Sensory_Rcpt"/>
</dbReference>
<evidence type="ECO:0000256" key="9">
    <source>
        <dbReference type="ARBA" id="ARBA00023180"/>
    </source>
</evidence>
<proteinExistence type="predicted"/>
<keyword evidence="8" id="KW-0675">Receptor</keyword>
<dbReference type="Gene3D" id="3.40.190.10">
    <property type="entry name" value="Periplasmic binding protein-like II"/>
    <property type="match status" value="1"/>
</dbReference>
<organism evidence="13">
    <name type="scientific">Oppiella nova</name>
    <dbReference type="NCBI Taxonomy" id="334625"/>
    <lineage>
        <taxon>Eukaryota</taxon>
        <taxon>Metazoa</taxon>
        <taxon>Ecdysozoa</taxon>
        <taxon>Arthropoda</taxon>
        <taxon>Chelicerata</taxon>
        <taxon>Arachnida</taxon>
        <taxon>Acari</taxon>
        <taxon>Acariformes</taxon>
        <taxon>Sarcoptiformes</taxon>
        <taxon>Oribatida</taxon>
        <taxon>Brachypylina</taxon>
        <taxon>Oppioidea</taxon>
        <taxon>Oppiidae</taxon>
        <taxon>Oppiella</taxon>
    </lineage>
</organism>
<gene>
    <name evidence="13" type="ORF">ONB1V03_LOCUS3940</name>
</gene>
<name>A0A7R9QEW6_9ACAR</name>
<dbReference type="EMBL" id="CAJPVJ010001252">
    <property type="protein sequence ID" value="CAG2164384.1"/>
    <property type="molecule type" value="Genomic_DNA"/>
</dbReference>
<evidence type="ECO:0000256" key="2">
    <source>
        <dbReference type="ARBA" id="ARBA00022448"/>
    </source>
</evidence>
<keyword evidence="6" id="KW-0406">Ion transport</keyword>
<evidence type="ECO:0000256" key="8">
    <source>
        <dbReference type="ARBA" id="ARBA00023170"/>
    </source>
</evidence>
<keyword evidence="14" id="KW-1185">Reference proteome</keyword>
<keyword evidence="10" id="KW-1071">Ligand-gated ion channel</keyword>
<keyword evidence="3" id="KW-1003">Cell membrane</keyword>
<evidence type="ECO:0000259" key="12">
    <source>
        <dbReference type="Pfam" id="PF10613"/>
    </source>
</evidence>
<dbReference type="SUPFAM" id="SSF53850">
    <property type="entry name" value="Periplasmic binding protein-like II"/>
    <property type="match status" value="1"/>
</dbReference>
<evidence type="ECO:0000256" key="5">
    <source>
        <dbReference type="ARBA" id="ARBA00022989"/>
    </source>
</evidence>
<dbReference type="PANTHER" id="PTHR42643">
    <property type="entry name" value="IONOTROPIC RECEPTOR 20A-RELATED"/>
    <property type="match status" value="1"/>
</dbReference>
<evidence type="ECO:0000256" key="1">
    <source>
        <dbReference type="ARBA" id="ARBA00004651"/>
    </source>
</evidence>
<evidence type="ECO:0000256" key="11">
    <source>
        <dbReference type="ARBA" id="ARBA00023303"/>
    </source>
</evidence>
<keyword evidence="4" id="KW-0812">Transmembrane</keyword>
<keyword evidence="7" id="KW-0472">Membrane</keyword>
<evidence type="ECO:0000256" key="6">
    <source>
        <dbReference type="ARBA" id="ARBA00023065"/>
    </source>
</evidence>
<dbReference type="GO" id="GO:0005886">
    <property type="term" value="C:plasma membrane"/>
    <property type="evidence" value="ECO:0007669"/>
    <property type="project" value="UniProtKB-SubCell"/>
</dbReference>
<reference evidence="13" key="1">
    <citation type="submission" date="2020-11" db="EMBL/GenBank/DDBJ databases">
        <authorList>
            <person name="Tran Van P."/>
        </authorList>
    </citation>
    <scope>NUCLEOTIDE SEQUENCE</scope>
</reference>
<keyword evidence="2" id="KW-0813">Transport</keyword>
<evidence type="ECO:0000256" key="4">
    <source>
        <dbReference type="ARBA" id="ARBA00022692"/>
    </source>
</evidence>
<keyword evidence="5" id="KW-1133">Transmembrane helix</keyword>
<sequence>MNLRLVVMPESDITLNPIFQTYDRSMKISFTKPINFDSHILMTKSSDQITQQDLIDYLCRIDPRIWLSIGDFNTNPDPKFNDLWDRIDGNRDISIRVFKSSLDKSPRNMHRFMAYMDEGKVAIIELQLNEILTTKYQFCKLMPTNRWHISRDSFFPVVMTMQNLTVSVIPWDPYIQLNMSNDNQRSLSGNYAKIWNIFQEKFNYSLQLIIPKHSNWNGLVDHIYQNKSDFAINPLYVTTERADKIDFSKFLFSSSNIIITKSNQLLAQNDLIDYFTRINANCGQNCVKRNVSENNNRYPTTEAVYEIPGHQTVSI</sequence>
<evidence type="ECO:0000313" key="14">
    <source>
        <dbReference type="Proteomes" id="UP000728032"/>
    </source>
</evidence>
<dbReference type="EMBL" id="OC916077">
    <property type="protein sequence ID" value="CAD7643067.1"/>
    <property type="molecule type" value="Genomic_DNA"/>
</dbReference>
<evidence type="ECO:0000256" key="7">
    <source>
        <dbReference type="ARBA" id="ARBA00023136"/>
    </source>
</evidence>
<comment type="subcellular location">
    <subcellularLocation>
        <location evidence="1">Cell membrane</location>
        <topology evidence="1">Multi-pass membrane protein</topology>
    </subcellularLocation>
</comment>
<dbReference type="InterPro" id="IPR019594">
    <property type="entry name" value="Glu/Gly-bd"/>
</dbReference>
<dbReference type="AlphaFoldDB" id="A0A7R9QEW6"/>
<evidence type="ECO:0000256" key="3">
    <source>
        <dbReference type="ARBA" id="ARBA00022475"/>
    </source>
</evidence>
<feature type="domain" description="Ionotropic glutamate receptor L-glutamate and glycine-binding" evidence="12">
    <location>
        <begin position="164"/>
        <end position="261"/>
    </location>
</feature>
<dbReference type="Proteomes" id="UP000728032">
    <property type="component" value="Unassembled WGS sequence"/>
</dbReference>
<keyword evidence="9" id="KW-0325">Glycoprotein</keyword>
<evidence type="ECO:0000313" key="13">
    <source>
        <dbReference type="EMBL" id="CAD7643067.1"/>
    </source>
</evidence>
<accession>A0A7R9QEW6</accession>
<dbReference type="GO" id="GO:0015276">
    <property type="term" value="F:ligand-gated monoatomic ion channel activity"/>
    <property type="evidence" value="ECO:0007669"/>
    <property type="project" value="InterPro"/>
</dbReference>
<dbReference type="PANTHER" id="PTHR42643:SF24">
    <property type="entry name" value="IONOTROPIC RECEPTOR 60A"/>
    <property type="match status" value="1"/>
</dbReference>
<evidence type="ECO:0000256" key="10">
    <source>
        <dbReference type="ARBA" id="ARBA00023286"/>
    </source>
</evidence>